<evidence type="ECO:0000259" key="1">
    <source>
        <dbReference type="Pfam" id="PF12146"/>
    </source>
</evidence>
<dbReference type="Gene3D" id="3.40.50.1820">
    <property type="entry name" value="alpha/beta hydrolase"/>
    <property type="match status" value="1"/>
</dbReference>
<dbReference type="RefSeq" id="WP_072793881.1">
    <property type="nucleotide sequence ID" value="NZ_FQWM01000007.1"/>
</dbReference>
<sequence>MEQAPYHQVPAGEPIGQAYWTQASDDVRLRVAAWAKDSAKGTVLLFPGRTEYVEKYALAAGELADAGYATLSIDWRGQGLADRLQKNRQAGHLLAFSDYQRDVQALLEAAETLDMPKPYFLLAHSMGGCIGLRALYNDLPVKAAAFTAPMWHIGLGPLRPAAYGLSVVLRRLGMGDWLAPGTKNETYVLDTAFEDNQLTRDRGMFARLQAQARMVPDLCIGGATVRWVNEALRECGALAQMPALHVPCVTFLGTDEKIVDTAAIKTRMESWSNGQLIMVPDGEHEVLMEGPAKRAPIMHAMTDLFDQHV</sequence>
<dbReference type="InterPro" id="IPR022742">
    <property type="entry name" value="Hydrolase_4"/>
</dbReference>
<reference evidence="3" key="1">
    <citation type="submission" date="2016-11" db="EMBL/GenBank/DDBJ databases">
        <authorList>
            <person name="Varghese N."/>
            <person name="Submissions S."/>
        </authorList>
    </citation>
    <scope>NUCLEOTIDE SEQUENCE [LARGE SCALE GENOMIC DNA]</scope>
    <source>
        <strain evidence="3">DSM 28223</strain>
    </source>
</reference>
<dbReference type="EMBL" id="FQWM01000007">
    <property type="protein sequence ID" value="SHH69117.1"/>
    <property type="molecule type" value="Genomic_DNA"/>
</dbReference>
<organism evidence="2 3">
    <name type="scientific">Cognatishimia maritima</name>
    <dbReference type="NCBI Taxonomy" id="870908"/>
    <lineage>
        <taxon>Bacteria</taxon>
        <taxon>Pseudomonadati</taxon>
        <taxon>Pseudomonadota</taxon>
        <taxon>Alphaproteobacteria</taxon>
        <taxon>Rhodobacterales</taxon>
        <taxon>Paracoccaceae</taxon>
        <taxon>Cognatishimia</taxon>
    </lineage>
</organism>
<feature type="domain" description="Serine aminopeptidase S33" evidence="1">
    <location>
        <begin position="38"/>
        <end position="289"/>
    </location>
</feature>
<dbReference type="OrthoDB" id="9788260at2"/>
<dbReference type="PANTHER" id="PTHR11614">
    <property type="entry name" value="PHOSPHOLIPASE-RELATED"/>
    <property type="match status" value="1"/>
</dbReference>
<proteinExistence type="predicted"/>
<dbReference type="Proteomes" id="UP000184211">
    <property type="component" value="Unassembled WGS sequence"/>
</dbReference>
<name>A0A1M5V1D6_9RHOB</name>
<dbReference type="AlphaFoldDB" id="A0A1M5V1D6"/>
<protein>
    <submittedName>
        <fullName evidence="2">Lysophospholipase</fullName>
    </submittedName>
</protein>
<dbReference type="Pfam" id="PF12146">
    <property type="entry name" value="Hydrolase_4"/>
    <property type="match status" value="1"/>
</dbReference>
<dbReference type="InterPro" id="IPR051044">
    <property type="entry name" value="MAG_DAG_Lipase"/>
</dbReference>
<dbReference type="InterPro" id="IPR029058">
    <property type="entry name" value="AB_hydrolase_fold"/>
</dbReference>
<keyword evidence="3" id="KW-1185">Reference proteome</keyword>
<gene>
    <name evidence="2" type="ORF">SAMN04488044_3045</name>
</gene>
<evidence type="ECO:0000313" key="3">
    <source>
        <dbReference type="Proteomes" id="UP000184211"/>
    </source>
</evidence>
<evidence type="ECO:0000313" key="2">
    <source>
        <dbReference type="EMBL" id="SHH69117.1"/>
    </source>
</evidence>
<dbReference type="STRING" id="870908.SAMN04488044_3045"/>
<accession>A0A1M5V1D6</accession>
<dbReference type="SUPFAM" id="SSF53474">
    <property type="entry name" value="alpha/beta-Hydrolases"/>
    <property type="match status" value="1"/>
</dbReference>